<dbReference type="InterPro" id="IPR001610">
    <property type="entry name" value="PAC"/>
</dbReference>
<dbReference type="NCBIfam" id="TIGR00254">
    <property type="entry name" value="GGDEF"/>
    <property type="match status" value="1"/>
</dbReference>
<evidence type="ECO:0000313" key="7">
    <source>
        <dbReference type="Proteomes" id="UP000254326"/>
    </source>
</evidence>
<dbReference type="CDD" id="cd00130">
    <property type="entry name" value="PAS"/>
    <property type="match status" value="1"/>
</dbReference>
<dbReference type="NCBIfam" id="TIGR00229">
    <property type="entry name" value="sensory_box"/>
    <property type="match status" value="1"/>
</dbReference>
<dbReference type="InterPro" id="IPR043128">
    <property type="entry name" value="Rev_trsase/Diguanyl_cyclase"/>
</dbReference>
<dbReference type="PROSITE" id="PS50887">
    <property type="entry name" value="GGDEF"/>
    <property type="match status" value="1"/>
</dbReference>
<dbReference type="Gene3D" id="3.30.450.20">
    <property type="entry name" value="PAS domain"/>
    <property type="match status" value="1"/>
</dbReference>
<keyword evidence="1" id="KW-0472">Membrane</keyword>
<dbReference type="InterPro" id="IPR052155">
    <property type="entry name" value="Biofilm_reg_signaling"/>
</dbReference>
<evidence type="ECO:0000313" key="6">
    <source>
        <dbReference type="EMBL" id="RDL43226.1"/>
    </source>
</evidence>
<dbReference type="PROSITE" id="PS50113">
    <property type="entry name" value="PAC"/>
    <property type="match status" value="1"/>
</dbReference>
<dbReference type="InterPro" id="IPR029787">
    <property type="entry name" value="Nucleotide_cyclase"/>
</dbReference>
<feature type="domain" description="EAL" evidence="4">
    <location>
        <begin position="568"/>
        <end position="822"/>
    </location>
</feature>
<dbReference type="SMART" id="SM00086">
    <property type="entry name" value="PAC"/>
    <property type="match status" value="1"/>
</dbReference>
<dbReference type="InterPro" id="IPR001633">
    <property type="entry name" value="EAL_dom"/>
</dbReference>
<feature type="domain" description="GGDEF" evidence="5">
    <location>
        <begin position="426"/>
        <end position="559"/>
    </location>
</feature>
<dbReference type="SUPFAM" id="SSF55785">
    <property type="entry name" value="PYP-like sensor domain (PAS domain)"/>
    <property type="match status" value="1"/>
</dbReference>
<feature type="domain" description="PAC" evidence="3">
    <location>
        <begin position="342"/>
        <end position="396"/>
    </location>
</feature>
<dbReference type="SMART" id="SM00267">
    <property type="entry name" value="GGDEF"/>
    <property type="match status" value="1"/>
</dbReference>
<sequence length="832" mass="93853">MLVSLQQVLSRGYERALNEQKSTNDALIYALEESVVLSLQAVDNALQSLASEVLSRSPQTFESIKTQTLHSLPQLRDIQVVPVVQAQSCMPVDGDIRQGDLRFLEPASGRYWGDASVRKGLSYWPACVPFFIDDVLEGFVIGSINLNYYRSLFQSVASGQREVSLYLFSGQKVVGEGADALADRTRRSIRDQAWGDYRSAVEERAFLESYRSTSFLPLVMLMRSYDDDALVRWERDAEVVKFVFIILAIALLMMLIMYIVLRAKREKIQGSNYLLSMAIRNTANAIFITDPKGKIEWVNDAFTKLTGYSLKQVRGKTPRILNSGVHERPFFHNLWTTISAGKSWRNELVNRRRDGSLVSVDQTITPILDSKKNVEYFIAVHEDITARKEAEEKVLFLAQHDDLTGLANRRYFEAELAQCVATHQSGSIALIFIDLDRFKEINDTLGHDAGDVLLKRTATKLLRVLPDDAKLSRLGGDEFAVLLYPIHSENAPQRLAQDLVRTLATPFEYQDVSFSVSCSVGVALADIAMTDVSSLLRQADLAMYRAKQSGKNTYRMFDESMDVSMQNRVRMQRLLKDAMQADDQLMLNFQPQIDSQTEQLHGLEVLLRWHCQGEWISPATFIPVAEDSGQIVELGRWVIENTLAQISRWQQKGLSFGRVAINISAVQMANSEVVKDLLDAMKRYDVGSDSIAVEFTESTLMVRSNQLLNNLSRLREAKIAIAIDDFGTGYCSLSYLKELNAQYLKIDKSFIDGIGERYSDECIVTATIAMANGLEMAVVAEGVETEAQVAYLRQHGCETIQGYYYGRPMPAETLESWMQSHAQRITDQYLTR</sequence>
<feature type="domain" description="PAS" evidence="2">
    <location>
        <begin position="271"/>
        <end position="317"/>
    </location>
</feature>
<dbReference type="Pfam" id="PF00990">
    <property type="entry name" value="GGDEF"/>
    <property type="match status" value="1"/>
</dbReference>
<dbReference type="PROSITE" id="PS50883">
    <property type="entry name" value="EAL"/>
    <property type="match status" value="1"/>
</dbReference>
<dbReference type="Gene3D" id="3.30.70.270">
    <property type="match status" value="1"/>
</dbReference>
<dbReference type="InterPro" id="IPR000014">
    <property type="entry name" value="PAS"/>
</dbReference>
<dbReference type="CDD" id="cd01948">
    <property type="entry name" value="EAL"/>
    <property type="match status" value="1"/>
</dbReference>
<gene>
    <name evidence="6" type="ORF">DN730_14705</name>
</gene>
<organism evidence="6 7">
    <name type="scientific">Marinomonas piezotolerans</name>
    <dbReference type="NCBI Taxonomy" id="2213058"/>
    <lineage>
        <taxon>Bacteria</taxon>
        <taxon>Pseudomonadati</taxon>
        <taxon>Pseudomonadota</taxon>
        <taxon>Gammaproteobacteria</taxon>
        <taxon>Oceanospirillales</taxon>
        <taxon>Oceanospirillaceae</taxon>
        <taxon>Marinomonas</taxon>
    </lineage>
</organism>
<name>A0A370U625_9GAMM</name>
<evidence type="ECO:0000259" key="5">
    <source>
        <dbReference type="PROSITE" id="PS50887"/>
    </source>
</evidence>
<dbReference type="InterPro" id="IPR035965">
    <property type="entry name" value="PAS-like_dom_sf"/>
</dbReference>
<dbReference type="InterPro" id="IPR000160">
    <property type="entry name" value="GGDEF_dom"/>
</dbReference>
<comment type="caution">
    <text evidence="6">The sequence shown here is derived from an EMBL/GenBank/DDBJ whole genome shotgun (WGS) entry which is preliminary data.</text>
</comment>
<dbReference type="EMBL" id="QKRA01000008">
    <property type="protein sequence ID" value="RDL43226.1"/>
    <property type="molecule type" value="Genomic_DNA"/>
</dbReference>
<evidence type="ECO:0000259" key="2">
    <source>
        <dbReference type="PROSITE" id="PS50112"/>
    </source>
</evidence>
<evidence type="ECO:0000256" key="1">
    <source>
        <dbReference type="SAM" id="Phobius"/>
    </source>
</evidence>
<keyword evidence="7" id="KW-1185">Reference proteome</keyword>
<dbReference type="AlphaFoldDB" id="A0A370U625"/>
<dbReference type="PROSITE" id="PS50112">
    <property type="entry name" value="PAS"/>
    <property type="match status" value="1"/>
</dbReference>
<dbReference type="Pfam" id="PF00563">
    <property type="entry name" value="EAL"/>
    <property type="match status" value="1"/>
</dbReference>
<accession>A0A370U625</accession>
<dbReference type="SMART" id="SM00052">
    <property type="entry name" value="EAL"/>
    <property type="match status" value="1"/>
</dbReference>
<dbReference type="Proteomes" id="UP000254326">
    <property type="component" value="Unassembled WGS sequence"/>
</dbReference>
<evidence type="ECO:0000259" key="4">
    <source>
        <dbReference type="PROSITE" id="PS50883"/>
    </source>
</evidence>
<evidence type="ECO:0008006" key="8">
    <source>
        <dbReference type="Google" id="ProtNLM"/>
    </source>
</evidence>
<keyword evidence="1" id="KW-0812">Transmembrane</keyword>
<dbReference type="SUPFAM" id="SSF141868">
    <property type="entry name" value="EAL domain-like"/>
    <property type="match status" value="1"/>
</dbReference>
<reference evidence="6 7" key="1">
    <citation type="submission" date="2018-06" db="EMBL/GenBank/DDBJ databases">
        <title>Marinomonas sp. YLB-05 draft genome sequence.</title>
        <authorList>
            <person name="Yu L."/>
            <person name="Tang X."/>
        </authorList>
    </citation>
    <scope>NUCLEOTIDE SEQUENCE [LARGE SCALE GENOMIC DNA]</scope>
    <source>
        <strain evidence="6 7">YLB-05</strain>
    </source>
</reference>
<feature type="transmembrane region" description="Helical" evidence="1">
    <location>
        <begin position="242"/>
        <end position="261"/>
    </location>
</feature>
<dbReference type="Gene3D" id="3.20.20.450">
    <property type="entry name" value="EAL domain"/>
    <property type="match status" value="1"/>
</dbReference>
<dbReference type="CDD" id="cd01949">
    <property type="entry name" value="GGDEF"/>
    <property type="match status" value="1"/>
</dbReference>
<dbReference type="PANTHER" id="PTHR44757:SF2">
    <property type="entry name" value="BIOFILM ARCHITECTURE MAINTENANCE PROTEIN MBAA"/>
    <property type="match status" value="1"/>
</dbReference>
<evidence type="ECO:0000259" key="3">
    <source>
        <dbReference type="PROSITE" id="PS50113"/>
    </source>
</evidence>
<protein>
    <recommendedName>
        <fullName evidence="8">Diguanylate cyclase</fullName>
    </recommendedName>
</protein>
<dbReference type="Pfam" id="PF00989">
    <property type="entry name" value="PAS"/>
    <property type="match status" value="1"/>
</dbReference>
<dbReference type="InterPro" id="IPR013767">
    <property type="entry name" value="PAS_fold"/>
</dbReference>
<keyword evidence="1" id="KW-1133">Transmembrane helix</keyword>
<dbReference type="SUPFAM" id="SSF55073">
    <property type="entry name" value="Nucleotide cyclase"/>
    <property type="match status" value="1"/>
</dbReference>
<dbReference type="InterPro" id="IPR000700">
    <property type="entry name" value="PAS-assoc_C"/>
</dbReference>
<proteinExistence type="predicted"/>
<dbReference type="InterPro" id="IPR035919">
    <property type="entry name" value="EAL_sf"/>
</dbReference>
<dbReference type="PANTHER" id="PTHR44757">
    <property type="entry name" value="DIGUANYLATE CYCLASE DGCP"/>
    <property type="match status" value="1"/>
</dbReference>
<dbReference type="SMART" id="SM00091">
    <property type="entry name" value="PAS"/>
    <property type="match status" value="1"/>
</dbReference>